<comment type="caution">
    <text evidence="1">The sequence shown here is derived from an EMBL/GenBank/DDBJ whole genome shotgun (WGS) entry which is preliminary data.</text>
</comment>
<dbReference type="Proteomes" id="UP000482800">
    <property type="component" value="Unassembled WGS sequence"/>
</dbReference>
<organism evidence="1 2">
    <name type="scientific">Phytohabitans houttuyneae</name>
    <dbReference type="NCBI Taxonomy" id="1076126"/>
    <lineage>
        <taxon>Bacteria</taxon>
        <taxon>Bacillati</taxon>
        <taxon>Actinomycetota</taxon>
        <taxon>Actinomycetes</taxon>
        <taxon>Micromonosporales</taxon>
        <taxon>Micromonosporaceae</taxon>
    </lineage>
</organism>
<proteinExistence type="predicted"/>
<evidence type="ECO:0008006" key="3">
    <source>
        <dbReference type="Google" id="ProtNLM"/>
    </source>
</evidence>
<accession>A0A6V8KG58</accession>
<evidence type="ECO:0000313" key="2">
    <source>
        <dbReference type="Proteomes" id="UP000482800"/>
    </source>
</evidence>
<evidence type="ECO:0000313" key="1">
    <source>
        <dbReference type="EMBL" id="GFJ84223.1"/>
    </source>
</evidence>
<dbReference type="RefSeq" id="WP_218579504.1">
    <property type="nucleotide sequence ID" value="NZ_BAABGO010000013.1"/>
</dbReference>
<protein>
    <recommendedName>
        <fullName evidence="3">FAD/NAD(P)-binding domain-containing protein</fullName>
    </recommendedName>
</protein>
<dbReference type="Gene3D" id="3.50.50.60">
    <property type="entry name" value="FAD/NAD(P)-binding domain"/>
    <property type="match status" value="1"/>
</dbReference>
<dbReference type="EMBL" id="BLPF01000003">
    <property type="protein sequence ID" value="GFJ84223.1"/>
    <property type="molecule type" value="Genomic_DNA"/>
</dbReference>
<name>A0A6V8KG58_9ACTN</name>
<reference evidence="1 2" key="2">
    <citation type="submission" date="2020-03" db="EMBL/GenBank/DDBJ databases">
        <authorList>
            <person name="Ichikawa N."/>
            <person name="Kimura A."/>
            <person name="Kitahashi Y."/>
            <person name="Uohara A."/>
        </authorList>
    </citation>
    <scope>NUCLEOTIDE SEQUENCE [LARGE SCALE GENOMIC DNA]</scope>
    <source>
        <strain evidence="1 2">NBRC 108639</strain>
    </source>
</reference>
<reference evidence="1 2" key="1">
    <citation type="submission" date="2020-03" db="EMBL/GenBank/DDBJ databases">
        <title>Whole genome shotgun sequence of Phytohabitans houttuyneae NBRC 108639.</title>
        <authorList>
            <person name="Komaki H."/>
            <person name="Tamura T."/>
        </authorList>
    </citation>
    <scope>NUCLEOTIDE SEQUENCE [LARGE SCALE GENOMIC DNA]</scope>
    <source>
        <strain evidence="1 2">NBRC 108639</strain>
    </source>
</reference>
<dbReference type="InterPro" id="IPR036188">
    <property type="entry name" value="FAD/NAD-bd_sf"/>
</dbReference>
<gene>
    <name evidence="1" type="ORF">Phou_084030</name>
</gene>
<sequence length="71" mass="7386">MTADGAYVIVGAGQAGAMAAQTLREEGFGGGIVLVGQEDDRPYEALIRSGKPVDADRLADPEVPLESLVDR</sequence>
<dbReference type="SUPFAM" id="SSF51905">
    <property type="entry name" value="FAD/NAD(P)-binding domain"/>
    <property type="match status" value="1"/>
</dbReference>
<keyword evidence="2" id="KW-1185">Reference proteome</keyword>
<dbReference type="AlphaFoldDB" id="A0A6V8KG58"/>